<dbReference type="Gene3D" id="1.25.40.10">
    <property type="entry name" value="Tetratricopeptide repeat domain"/>
    <property type="match status" value="2"/>
</dbReference>
<feature type="region of interest" description="Disordered" evidence="1">
    <location>
        <begin position="424"/>
        <end position="458"/>
    </location>
</feature>
<organism evidence="2 3">
    <name type="scientific">Mucilaginibacter yixingensis</name>
    <dbReference type="NCBI Taxonomy" id="1295612"/>
    <lineage>
        <taxon>Bacteria</taxon>
        <taxon>Pseudomonadati</taxon>
        <taxon>Bacteroidota</taxon>
        <taxon>Sphingobacteriia</taxon>
        <taxon>Sphingobacteriales</taxon>
        <taxon>Sphingobacteriaceae</taxon>
        <taxon>Mucilaginibacter</taxon>
    </lineage>
</organism>
<dbReference type="InterPro" id="IPR019734">
    <property type="entry name" value="TPR_rpt"/>
</dbReference>
<dbReference type="Pfam" id="PF13174">
    <property type="entry name" value="TPR_6"/>
    <property type="match status" value="1"/>
</dbReference>
<feature type="compositionally biased region" description="Pro residues" evidence="1">
    <location>
        <begin position="839"/>
        <end position="858"/>
    </location>
</feature>
<evidence type="ECO:0000256" key="1">
    <source>
        <dbReference type="SAM" id="MobiDB-lite"/>
    </source>
</evidence>
<dbReference type="EMBL" id="QAOQ01000006">
    <property type="protein sequence ID" value="PTQ95077.1"/>
    <property type="molecule type" value="Genomic_DNA"/>
</dbReference>
<proteinExistence type="predicted"/>
<keyword evidence="3" id="KW-1185">Reference proteome</keyword>
<name>A0A2T5J7F4_9SPHI</name>
<dbReference type="AlphaFoldDB" id="A0A2T5J7F4"/>
<evidence type="ECO:0000313" key="2">
    <source>
        <dbReference type="EMBL" id="PTQ95077.1"/>
    </source>
</evidence>
<feature type="compositionally biased region" description="Polar residues" evidence="1">
    <location>
        <begin position="440"/>
        <end position="451"/>
    </location>
</feature>
<dbReference type="RefSeq" id="WP_146166578.1">
    <property type="nucleotide sequence ID" value="NZ_CP160205.1"/>
</dbReference>
<accession>A0A2T5J7F4</accession>
<reference evidence="2 3" key="1">
    <citation type="submission" date="2018-04" db="EMBL/GenBank/DDBJ databases">
        <title>Genomic Encyclopedia of Archaeal and Bacterial Type Strains, Phase II (KMG-II): from individual species to whole genera.</title>
        <authorList>
            <person name="Goeker M."/>
        </authorList>
    </citation>
    <scope>NUCLEOTIDE SEQUENCE [LARGE SCALE GENOMIC DNA]</scope>
    <source>
        <strain evidence="2 3">DSM 26809</strain>
    </source>
</reference>
<evidence type="ECO:0000313" key="3">
    <source>
        <dbReference type="Proteomes" id="UP000244168"/>
    </source>
</evidence>
<dbReference type="Proteomes" id="UP000244168">
    <property type="component" value="Unassembled WGS sequence"/>
</dbReference>
<protein>
    <submittedName>
        <fullName evidence="2">Tetratricopeptide repeat protein</fullName>
    </submittedName>
</protein>
<dbReference type="SUPFAM" id="SSF48452">
    <property type="entry name" value="TPR-like"/>
    <property type="match status" value="1"/>
</dbReference>
<dbReference type="PROSITE" id="PS51257">
    <property type="entry name" value="PROKAR_LIPOPROTEIN"/>
    <property type="match status" value="1"/>
</dbReference>
<dbReference type="OrthoDB" id="1522549at2"/>
<feature type="region of interest" description="Disordered" evidence="1">
    <location>
        <begin position="825"/>
        <end position="858"/>
    </location>
</feature>
<feature type="compositionally biased region" description="Low complexity" evidence="1">
    <location>
        <begin position="424"/>
        <end position="434"/>
    </location>
</feature>
<sequence length="986" mass="111521">MKRNQTSILYLLTSLCLLFFLAACSLEKESAVNRGLQNLTAHYNILFNANQILQQKQLDYEQTYIDNYAELLSIYRDTVAVPATDKDLDAAIAKANNIIAIKEQSHYIGDAYLVLGKANHLYRHYYNAVEYFRYVVNSFPKRADLKQEARIWQVRSLIYLNQMPEARSVLDSVLKNAEQKKGLPTDAYATATAFDMETGAYPDAEQHLKLALKHTSSSTQRLRWTFILAQLQELNHEPADAYANYMRVEKSNASFELSFNANLNRIRLEDARQGVGLTRMQRLIRLLRDDKNAEFIDQIYYQMALLNLANNDIDAAVKNLQLSVRKSTRNQNQKGLSYLRLADINFKNKGNYVAAKKYYDSTLTSLSPSYPEYTLIQKKAENLQVLADRLHIISYEDTLQTLAKLDEATRKARLDEMAANHLKQMQAAEQQAAASGDPFASQNSPFNNLGMTTPQGNQNTTTGSSFYFYNAGAVSQGFTDFKKRWGNRHLEDNWRRSKRSNSNMTANATNLAQNVDQNTVPNQIQKSAEGVAAHDYRQVLEQSIPRTPEQIDHSNQRIYNAYLDIANFYRDILQDKKEAVESYETLLSRFPNDPNKSMIYYNLYRLYTELNDPKASIYRDLLLKDFPNSVYAKVITDPDYARKLDDKDAEFNAFYNQVYDLVAGRQYAEAITRADALLKQYPDNKLAPQLAYLRVIANGHQEKLEPFRAELLAVTTAYPNDRLIVPLINEHILYIDANKEAMAKRPFALMDNDPNEAPFIPAMAQQPAPQLAQNKPVQSVPAPAKPAIAPAKPTAVTPPAVTPPVVTVPVIKKPVDTLVNNKPVTAPTKLKPTDTIASVPPPVTTPPANNPPQTIAPPAKPVEEPSIFNMRDSTHYYFVVNVATATTNLASSRFGIGQYNRVNYASAGIKHQLKDVGADNQLIYVGVFNNLETAKVYTRGIIPLMPQIMKVPADKYSFFIITQENLNKLADKKTLDSYVSYYQKNY</sequence>
<gene>
    <name evidence="2" type="ORF">C8P68_106292</name>
</gene>
<comment type="caution">
    <text evidence="2">The sequence shown here is derived from an EMBL/GenBank/DDBJ whole genome shotgun (WGS) entry which is preliminary data.</text>
</comment>
<dbReference type="InterPro" id="IPR011990">
    <property type="entry name" value="TPR-like_helical_dom_sf"/>
</dbReference>